<accession>D5ADB6</accession>
<dbReference type="EMBL" id="BT124271">
    <property type="protein sequence ID" value="ADE77535.1"/>
    <property type="molecule type" value="mRNA"/>
</dbReference>
<name>D5ADB6_PICSI</name>
<sequence>MRSQIRKEIRFMRFISLRCFKGPLWSQHFHALYKIPEKFSQAFPFLTVRSGRR</sequence>
<dbReference type="AlphaFoldDB" id="D5ADB6"/>
<organism evidence="1">
    <name type="scientific">Picea sitchensis</name>
    <name type="common">Sitka spruce</name>
    <name type="synonym">Pinus sitchensis</name>
    <dbReference type="NCBI Taxonomy" id="3332"/>
    <lineage>
        <taxon>Eukaryota</taxon>
        <taxon>Viridiplantae</taxon>
        <taxon>Streptophyta</taxon>
        <taxon>Embryophyta</taxon>
        <taxon>Tracheophyta</taxon>
        <taxon>Spermatophyta</taxon>
        <taxon>Pinopsida</taxon>
        <taxon>Pinidae</taxon>
        <taxon>Conifers I</taxon>
        <taxon>Pinales</taxon>
        <taxon>Pinaceae</taxon>
        <taxon>Picea</taxon>
    </lineage>
</organism>
<evidence type="ECO:0000313" key="1">
    <source>
        <dbReference type="EMBL" id="ADE77535.1"/>
    </source>
</evidence>
<protein>
    <submittedName>
        <fullName evidence="1">Uncharacterized protein</fullName>
    </submittedName>
</protein>
<reference evidence="1" key="1">
    <citation type="submission" date="2010-04" db="EMBL/GenBank/DDBJ databases">
        <authorList>
            <person name="Reid K.E."/>
            <person name="Liao N."/>
            <person name="Chan S."/>
            <person name="Docking R."/>
            <person name="Taylor G."/>
            <person name="Moore R."/>
            <person name="Mayo M."/>
            <person name="Munro S."/>
            <person name="King J."/>
            <person name="Yanchuk A."/>
            <person name="Holt R."/>
            <person name="Jones S."/>
            <person name="Marra M."/>
            <person name="Ritland C.E."/>
            <person name="Ritland K."/>
            <person name="Bohlmann J."/>
        </authorList>
    </citation>
    <scope>NUCLEOTIDE SEQUENCE</scope>
    <source>
        <tissue evidence="1">Bud</tissue>
    </source>
</reference>
<proteinExistence type="evidence at transcript level"/>